<evidence type="ECO:0000313" key="2">
    <source>
        <dbReference type="EMBL" id="TKJ40077.1"/>
    </source>
</evidence>
<sequence length="126" mass="14373">MSDLLKEWLTKAEGDYVTAKREAEALKSPNYDAACFHAQQCIEKLMKAALIKFSSTPPKTHDLYQLYILLEPLCVDFRPDIKDLRYLTRAAVDFRYPGESADREEAEEAIAICSCLRKALLSILKK</sequence>
<dbReference type="AlphaFoldDB" id="A0A532UZA9"/>
<accession>A0A532UZA9</accession>
<dbReference type="Proteomes" id="UP000319619">
    <property type="component" value="Unassembled WGS sequence"/>
</dbReference>
<evidence type="ECO:0000313" key="3">
    <source>
        <dbReference type="Proteomes" id="UP000319619"/>
    </source>
</evidence>
<comment type="caution">
    <text evidence="2">The sequence shown here is derived from an EMBL/GenBank/DDBJ whole genome shotgun (WGS) entry which is preliminary data.</text>
</comment>
<dbReference type="EMBL" id="NJBN01000006">
    <property type="protein sequence ID" value="TKJ40077.1"/>
    <property type="molecule type" value="Genomic_DNA"/>
</dbReference>
<evidence type="ECO:0000259" key="1">
    <source>
        <dbReference type="PROSITE" id="PS50910"/>
    </source>
</evidence>
<dbReference type="GO" id="GO:0003677">
    <property type="term" value="F:DNA binding"/>
    <property type="evidence" value="ECO:0007669"/>
    <property type="project" value="UniProtKB-KW"/>
</dbReference>
<organism evidence="2 3">
    <name type="scientific">candidate division LCP-89 bacterium B3_LCP</name>
    <dbReference type="NCBI Taxonomy" id="2012998"/>
    <lineage>
        <taxon>Bacteria</taxon>
        <taxon>Pseudomonadati</taxon>
        <taxon>Bacteria division LCP-89</taxon>
    </lineage>
</organism>
<gene>
    <name evidence="2" type="ORF">CEE37_10085</name>
</gene>
<dbReference type="SMART" id="SM00748">
    <property type="entry name" value="HEPN"/>
    <property type="match status" value="1"/>
</dbReference>
<dbReference type="InterPro" id="IPR007842">
    <property type="entry name" value="HEPN_dom"/>
</dbReference>
<dbReference type="PROSITE" id="PS50910">
    <property type="entry name" value="HEPN"/>
    <property type="match status" value="1"/>
</dbReference>
<name>A0A532UZA9_UNCL8</name>
<protein>
    <submittedName>
        <fullName evidence="2">DNA-binding protein</fullName>
    </submittedName>
</protein>
<proteinExistence type="predicted"/>
<feature type="domain" description="HEPN" evidence="1">
    <location>
        <begin position="12"/>
        <end position="116"/>
    </location>
</feature>
<dbReference type="SUPFAM" id="SSF81593">
    <property type="entry name" value="Nucleotidyltransferase substrate binding subunit/domain"/>
    <property type="match status" value="1"/>
</dbReference>
<dbReference type="Pfam" id="PF05168">
    <property type="entry name" value="HEPN"/>
    <property type="match status" value="1"/>
</dbReference>
<keyword evidence="2" id="KW-0238">DNA-binding</keyword>
<reference evidence="2 3" key="1">
    <citation type="submission" date="2017-06" db="EMBL/GenBank/DDBJ databases">
        <title>Novel microbial phyla capable of carbon fixation and sulfur reduction in deep-sea sediments.</title>
        <authorList>
            <person name="Huang J."/>
            <person name="Baker B."/>
            <person name="Wang Y."/>
        </authorList>
    </citation>
    <scope>NUCLEOTIDE SEQUENCE [LARGE SCALE GENOMIC DNA]</scope>
    <source>
        <strain evidence="2">B3_LCP</strain>
    </source>
</reference>
<dbReference type="Gene3D" id="1.20.120.330">
    <property type="entry name" value="Nucleotidyltransferases domain 2"/>
    <property type="match status" value="1"/>
</dbReference>